<dbReference type="SUPFAM" id="SSF52096">
    <property type="entry name" value="ClpP/crotonase"/>
    <property type="match status" value="1"/>
</dbReference>
<dbReference type="PROSITE" id="PS00166">
    <property type="entry name" value="ENOYL_COA_HYDRATASE"/>
    <property type="match status" value="1"/>
</dbReference>
<dbReference type="PANTHER" id="PTHR11941">
    <property type="entry name" value="ENOYL-COA HYDRATASE-RELATED"/>
    <property type="match status" value="1"/>
</dbReference>
<keyword evidence="5" id="KW-1185">Reference proteome</keyword>
<dbReference type="Gene3D" id="1.10.12.10">
    <property type="entry name" value="Lyase 2-enoyl-coa Hydratase, Chain A, domain 2"/>
    <property type="match status" value="1"/>
</dbReference>
<name>A0ABS9MEA1_9FIRM</name>
<dbReference type="Gene3D" id="3.90.226.10">
    <property type="entry name" value="2-enoyl-CoA Hydratase, Chain A, domain 1"/>
    <property type="match status" value="1"/>
</dbReference>
<dbReference type="CDD" id="cd06558">
    <property type="entry name" value="crotonase-like"/>
    <property type="match status" value="1"/>
</dbReference>
<evidence type="ECO:0000256" key="2">
    <source>
        <dbReference type="ARBA" id="ARBA00023239"/>
    </source>
</evidence>
<dbReference type="Pfam" id="PF00378">
    <property type="entry name" value="ECH_1"/>
    <property type="match status" value="1"/>
</dbReference>
<protein>
    <submittedName>
        <fullName evidence="4">Enoyl-CoA hydratase/isomerase family protein</fullName>
    </submittedName>
</protein>
<evidence type="ECO:0000313" key="4">
    <source>
        <dbReference type="EMBL" id="MCG4528943.1"/>
    </source>
</evidence>
<gene>
    <name evidence="4" type="ORF">L0P79_18055</name>
</gene>
<dbReference type="Proteomes" id="UP001200313">
    <property type="component" value="Unassembled WGS sequence"/>
</dbReference>
<accession>A0ABS9MEA1</accession>
<evidence type="ECO:0000256" key="3">
    <source>
        <dbReference type="RuleBase" id="RU003707"/>
    </source>
</evidence>
<dbReference type="EMBL" id="JAKNJB010000051">
    <property type="protein sequence ID" value="MCG4528943.1"/>
    <property type="molecule type" value="Genomic_DNA"/>
</dbReference>
<dbReference type="InterPro" id="IPR029045">
    <property type="entry name" value="ClpP/crotonase-like_dom_sf"/>
</dbReference>
<reference evidence="4 5" key="1">
    <citation type="submission" date="2022-01" db="EMBL/GenBank/DDBJ databases">
        <title>Collection of gut derived symbiotic bacterial strains cultured from healthy donors.</title>
        <authorList>
            <person name="Lin H."/>
            <person name="Kohout C."/>
            <person name="Waligurski E."/>
            <person name="Pamer E.G."/>
        </authorList>
    </citation>
    <scope>NUCLEOTIDE SEQUENCE [LARGE SCALE GENOMIC DNA]</scope>
    <source>
        <strain evidence="4 5">DFI.3.7</strain>
    </source>
</reference>
<comment type="caution">
    <text evidence="4">The sequence shown here is derived from an EMBL/GenBank/DDBJ whole genome shotgun (WGS) entry which is preliminary data.</text>
</comment>
<evidence type="ECO:0000313" key="5">
    <source>
        <dbReference type="Proteomes" id="UP001200313"/>
    </source>
</evidence>
<dbReference type="InterPro" id="IPR018376">
    <property type="entry name" value="Enoyl-CoA_hyd/isom_CS"/>
</dbReference>
<dbReference type="PANTHER" id="PTHR11941:SF133">
    <property type="entry name" value="1,2-EPOXYPHENYLACETYL-COA ISOMERASE"/>
    <property type="match status" value="1"/>
</dbReference>
<keyword evidence="2" id="KW-0456">Lyase</keyword>
<comment type="similarity">
    <text evidence="1 3">Belongs to the enoyl-CoA hydratase/isomerase family.</text>
</comment>
<organism evidence="4 5">
    <name type="scientific">Intestinimonas massiliensis</name>
    <name type="common">ex Afouda et al. 2020</name>
    <dbReference type="NCBI Taxonomy" id="1673721"/>
    <lineage>
        <taxon>Bacteria</taxon>
        <taxon>Bacillati</taxon>
        <taxon>Bacillota</taxon>
        <taxon>Clostridia</taxon>
        <taxon>Eubacteriales</taxon>
        <taxon>Intestinimonas</taxon>
    </lineage>
</organism>
<dbReference type="InterPro" id="IPR001753">
    <property type="entry name" value="Enoyl-CoA_hydra/iso"/>
</dbReference>
<sequence length="261" mass="28273">MYQHILLNIQDDIAVVTFNHPEMANPLSPDICAELQDVLGKLALNDAIRCLVLTGAGKHFSGGGNIRDFKGFVDSKSGIAPNGVHIFGKYVLSLRNFPKPTIAMVNGVAAGAGCCISLACDYRIAAPSSQFIMAFINMGLSGDTGSMYLLQKVVGTAKMIEMMHTGAPVGGEEALRIGLITKVTKEEELVEVTMKFAQKCAAGPLYAVKKQKALINKYFYSDFAAYLKDEQADMVDCSKTEDFGEAVNAFLEKRRPVFQGK</sequence>
<proteinExistence type="inferred from homology"/>
<dbReference type="RefSeq" id="WP_238075153.1">
    <property type="nucleotide sequence ID" value="NZ_JAKNJB010000051.1"/>
</dbReference>
<dbReference type="InterPro" id="IPR014748">
    <property type="entry name" value="Enoyl-CoA_hydra_C"/>
</dbReference>
<evidence type="ECO:0000256" key="1">
    <source>
        <dbReference type="ARBA" id="ARBA00005254"/>
    </source>
</evidence>